<name>A0A858Q6E9_9GAMM</name>
<protein>
    <recommendedName>
        <fullName evidence="4">Cytochrome c oxidase assembly protein CtaG</fullName>
    </recommendedName>
</protein>
<evidence type="ECO:0000256" key="2">
    <source>
        <dbReference type="ARBA" id="ARBA00004382"/>
    </source>
</evidence>
<keyword evidence="5 10" id="KW-0812">Transmembrane</keyword>
<comment type="function">
    <text evidence="1">Exerts its effect at some terminal stage of cytochrome c oxidase synthesis, probably by being involved in the insertion of the copper B into subunit I.</text>
</comment>
<keyword evidence="7 10" id="KW-1133">Transmembrane helix</keyword>
<gene>
    <name evidence="11" type="ORF">GNH96_05325</name>
</gene>
<keyword evidence="6" id="KW-0735">Signal-anchor</keyword>
<keyword evidence="9 10" id="KW-0472">Membrane</keyword>
<evidence type="ECO:0000256" key="6">
    <source>
        <dbReference type="ARBA" id="ARBA00022968"/>
    </source>
</evidence>
<dbReference type="PIRSF" id="PIRSF005413">
    <property type="entry name" value="COX11"/>
    <property type="match status" value="1"/>
</dbReference>
<sequence length="182" mass="20674">MSHQNTESKKHGRLVGGIVFVALAMFGFGFALAPFYSLFCEITGLNGKVRTEAVEEVAYDVDASREITIEFITELNERMPLAFSVETPKMKIHPGQYYTVKFYGENLTDRPMVGRAIPSITPGTATAYLKKTECFCFSEQKFEPRQRREMPVRFVIDPGLPKDIKEMALSYTFFDISNTQKD</sequence>
<dbReference type="SUPFAM" id="SSF110111">
    <property type="entry name" value="Ctag/Cox11"/>
    <property type="match status" value="1"/>
</dbReference>
<evidence type="ECO:0000256" key="9">
    <source>
        <dbReference type="ARBA" id="ARBA00023136"/>
    </source>
</evidence>
<comment type="subcellular location">
    <subcellularLocation>
        <location evidence="2">Cell inner membrane</location>
        <topology evidence="2">Single-pass type II membrane protein</topology>
        <orientation evidence="2">Periplasmic side</orientation>
    </subcellularLocation>
</comment>
<evidence type="ECO:0000256" key="10">
    <source>
        <dbReference type="SAM" id="Phobius"/>
    </source>
</evidence>
<dbReference type="InterPro" id="IPR023471">
    <property type="entry name" value="CtaG/Cox11_dom_sf"/>
</dbReference>
<dbReference type="AlphaFoldDB" id="A0A858Q6E9"/>
<feature type="transmembrane region" description="Helical" evidence="10">
    <location>
        <begin position="12"/>
        <end position="36"/>
    </location>
</feature>
<accession>A0A858Q6E9</accession>
<keyword evidence="12" id="KW-1185">Reference proteome</keyword>
<dbReference type="Pfam" id="PF04442">
    <property type="entry name" value="CtaG_Cox11"/>
    <property type="match status" value="1"/>
</dbReference>
<evidence type="ECO:0000313" key="11">
    <source>
        <dbReference type="EMBL" id="QJD29438.1"/>
    </source>
</evidence>
<dbReference type="GO" id="GO:0005507">
    <property type="term" value="F:copper ion binding"/>
    <property type="evidence" value="ECO:0007669"/>
    <property type="project" value="InterPro"/>
</dbReference>
<evidence type="ECO:0000256" key="3">
    <source>
        <dbReference type="ARBA" id="ARBA00009620"/>
    </source>
</evidence>
<evidence type="ECO:0000256" key="1">
    <source>
        <dbReference type="ARBA" id="ARBA00004007"/>
    </source>
</evidence>
<evidence type="ECO:0000256" key="8">
    <source>
        <dbReference type="ARBA" id="ARBA00023008"/>
    </source>
</evidence>
<evidence type="ECO:0000256" key="5">
    <source>
        <dbReference type="ARBA" id="ARBA00022692"/>
    </source>
</evidence>
<dbReference type="PANTHER" id="PTHR21320">
    <property type="entry name" value="CYTOCHROME C OXIDASE ASSEMBLY PROTEIN COX11-RELATED"/>
    <property type="match status" value="1"/>
</dbReference>
<dbReference type="GO" id="GO:0005886">
    <property type="term" value="C:plasma membrane"/>
    <property type="evidence" value="ECO:0007669"/>
    <property type="project" value="UniProtKB-SubCell"/>
</dbReference>
<dbReference type="EMBL" id="CP046565">
    <property type="protein sequence ID" value="QJD29438.1"/>
    <property type="molecule type" value="Genomic_DNA"/>
</dbReference>
<dbReference type="RefSeq" id="WP_169602723.1">
    <property type="nucleotide sequence ID" value="NZ_CP046565.1"/>
</dbReference>
<dbReference type="InterPro" id="IPR007533">
    <property type="entry name" value="Cyt_c_oxidase_assmbl_CtaG"/>
</dbReference>
<reference evidence="12" key="1">
    <citation type="submission" date="2019-12" db="EMBL/GenBank/DDBJ databases">
        <authorList>
            <person name="Awala S.I."/>
            <person name="Rhee S.K."/>
        </authorList>
    </citation>
    <scope>NUCLEOTIDE SEQUENCE [LARGE SCALE GENOMIC DNA]</scope>
    <source>
        <strain evidence="12">IM1</strain>
    </source>
</reference>
<organism evidence="11 12">
    <name type="scientific">Methylococcus geothermalis</name>
    <dbReference type="NCBI Taxonomy" id="2681310"/>
    <lineage>
        <taxon>Bacteria</taxon>
        <taxon>Pseudomonadati</taxon>
        <taxon>Pseudomonadota</taxon>
        <taxon>Gammaproteobacteria</taxon>
        <taxon>Methylococcales</taxon>
        <taxon>Methylococcaceae</taxon>
        <taxon>Methylococcus</taxon>
    </lineage>
</organism>
<evidence type="ECO:0000256" key="7">
    <source>
        <dbReference type="ARBA" id="ARBA00022989"/>
    </source>
</evidence>
<dbReference type="NCBIfam" id="NF003465">
    <property type="entry name" value="PRK05089.1"/>
    <property type="match status" value="1"/>
</dbReference>
<dbReference type="PANTHER" id="PTHR21320:SF3">
    <property type="entry name" value="CYTOCHROME C OXIDASE ASSEMBLY PROTEIN COX11, MITOCHONDRIAL-RELATED"/>
    <property type="match status" value="1"/>
</dbReference>
<dbReference type="KEGG" id="metu:GNH96_05325"/>
<keyword evidence="8" id="KW-0186">Copper</keyword>
<evidence type="ECO:0000256" key="4">
    <source>
        <dbReference type="ARBA" id="ARBA00015384"/>
    </source>
</evidence>
<evidence type="ECO:0000313" key="12">
    <source>
        <dbReference type="Proteomes" id="UP000503004"/>
    </source>
</evidence>
<dbReference type="Proteomes" id="UP000503004">
    <property type="component" value="Chromosome"/>
</dbReference>
<dbReference type="Gene3D" id="2.60.370.10">
    <property type="entry name" value="Ctag/Cox11"/>
    <property type="match status" value="1"/>
</dbReference>
<proteinExistence type="inferred from homology"/>
<comment type="similarity">
    <text evidence="3">Belongs to the COX11/CtaG family.</text>
</comment>